<comment type="pathway">
    <text evidence="2">Cell wall biogenesis; peptidoglycan biosynthesis.</text>
</comment>
<feature type="chain" id="PRO_5039556441" description="serine-type D-Ala-D-Ala carboxypeptidase" evidence="16">
    <location>
        <begin position="24"/>
        <end position="378"/>
    </location>
</feature>
<evidence type="ECO:0000256" key="12">
    <source>
        <dbReference type="ARBA" id="ARBA00034000"/>
    </source>
</evidence>
<dbReference type="InterPro" id="IPR018044">
    <property type="entry name" value="Peptidase_S11"/>
</dbReference>
<dbReference type="InterPro" id="IPR037167">
    <property type="entry name" value="Peptidase_S11_C_sf"/>
</dbReference>
<dbReference type="InterPro" id="IPR015956">
    <property type="entry name" value="Peniciliin-bd_prot_C_sf"/>
</dbReference>
<dbReference type="PANTHER" id="PTHR21581">
    <property type="entry name" value="D-ALANYL-D-ALANINE CARBOXYPEPTIDASE"/>
    <property type="match status" value="1"/>
</dbReference>
<keyword evidence="6" id="KW-0645">Protease</keyword>
<evidence type="ECO:0000256" key="6">
    <source>
        <dbReference type="ARBA" id="ARBA00022670"/>
    </source>
</evidence>
<reference evidence="18" key="2">
    <citation type="journal article" date="2021" name="PeerJ">
        <title>Extensive microbial diversity within the chicken gut microbiome revealed by metagenomics and culture.</title>
        <authorList>
            <person name="Gilroy R."/>
            <person name="Ravi A."/>
            <person name="Getino M."/>
            <person name="Pursley I."/>
            <person name="Horton D.L."/>
            <person name="Alikhan N.F."/>
            <person name="Baker D."/>
            <person name="Gharbi K."/>
            <person name="Hall N."/>
            <person name="Watson M."/>
            <person name="Adriaenssens E.M."/>
            <person name="Foster-Nyarko E."/>
            <person name="Jarju S."/>
            <person name="Secka A."/>
            <person name="Antonio M."/>
            <person name="Oren A."/>
            <person name="Chaudhuri R.R."/>
            <person name="La Ragione R."/>
            <person name="Hildebrand F."/>
            <person name="Pallen M.J."/>
        </authorList>
    </citation>
    <scope>NUCLEOTIDE SEQUENCE</scope>
    <source>
        <strain evidence="18">ChiGjej2B2-12916</strain>
    </source>
</reference>
<accession>A0A9D0YRY2</accession>
<dbReference type="Gene3D" id="3.40.710.10">
    <property type="entry name" value="DD-peptidase/beta-lactamase superfamily"/>
    <property type="match status" value="1"/>
</dbReference>
<dbReference type="SUPFAM" id="SSF69189">
    <property type="entry name" value="Penicillin-binding protein associated domain"/>
    <property type="match status" value="1"/>
</dbReference>
<comment type="function">
    <text evidence="1">Removes C-terminal D-alanyl residues from sugar-peptide cell wall precursors.</text>
</comment>
<evidence type="ECO:0000256" key="2">
    <source>
        <dbReference type="ARBA" id="ARBA00004752"/>
    </source>
</evidence>
<evidence type="ECO:0000256" key="9">
    <source>
        <dbReference type="ARBA" id="ARBA00022960"/>
    </source>
</evidence>
<dbReference type="Proteomes" id="UP000886879">
    <property type="component" value="Unassembled WGS sequence"/>
</dbReference>
<feature type="active site" description="Acyl-ester intermediate" evidence="13">
    <location>
        <position position="55"/>
    </location>
</feature>
<keyword evidence="11" id="KW-0961">Cell wall biogenesis/degradation</keyword>
<dbReference type="GO" id="GO:0009252">
    <property type="term" value="P:peptidoglycan biosynthetic process"/>
    <property type="evidence" value="ECO:0007669"/>
    <property type="project" value="UniProtKB-KW"/>
</dbReference>
<dbReference type="AlphaFoldDB" id="A0A9D0YRY2"/>
<dbReference type="EC" id="3.4.16.4" evidence="4"/>
<dbReference type="InterPro" id="IPR012907">
    <property type="entry name" value="Peptidase_S11_C"/>
</dbReference>
<dbReference type="GO" id="GO:0009002">
    <property type="term" value="F:serine-type D-Ala-D-Ala carboxypeptidase activity"/>
    <property type="evidence" value="ECO:0007669"/>
    <property type="project" value="UniProtKB-EC"/>
</dbReference>
<keyword evidence="7 16" id="KW-0732">Signal</keyword>
<evidence type="ECO:0000313" key="19">
    <source>
        <dbReference type="Proteomes" id="UP000886879"/>
    </source>
</evidence>
<evidence type="ECO:0000256" key="7">
    <source>
        <dbReference type="ARBA" id="ARBA00022729"/>
    </source>
</evidence>
<organism evidence="18 19">
    <name type="scientific">Candidatus Enterenecus faecium</name>
    <dbReference type="NCBI Taxonomy" id="2840780"/>
    <lineage>
        <taxon>Bacteria</taxon>
        <taxon>Bacillati</taxon>
        <taxon>Bacillota</taxon>
        <taxon>Clostridia</taxon>
        <taxon>Eubacteriales</taxon>
        <taxon>Candidatus Enterenecus</taxon>
    </lineage>
</organism>
<evidence type="ECO:0000256" key="5">
    <source>
        <dbReference type="ARBA" id="ARBA00022645"/>
    </source>
</evidence>
<feature type="signal peptide" evidence="16">
    <location>
        <begin position="1"/>
        <end position="23"/>
    </location>
</feature>
<comment type="catalytic activity">
    <reaction evidence="12">
        <text>Preferential cleavage: (Ac)2-L-Lys-D-Ala-|-D-Ala. Also transpeptidation of peptidyl-alanyl moieties that are N-acyl substituents of D-alanine.</text>
        <dbReference type="EC" id="3.4.16.4"/>
    </reaction>
</comment>
<evidence type="ECO:0000259" key="17">
    <source>
        <dbReference type="SMART" id="SM00936"/>
    </source>
</evidence>
<dbReference type="Pfam" id="PF07943">
    <property type="entry name" value="PBP5_C"/>
    <property type="match status" value="1"/>
</dbReference>
<evidence type="ECO:0000256" key="15">
    <source>
        <dbReference type="RuleBase" id="RU004016"/>
    </source>
</evidence>
<evidence type="ECO:0000256" key="10">
    <source>
        <dbReference type="ARBA" id="ARBA00022984"/>
    </source>
</evidence>
<feature type="domain" description="Peptidase S11 D-Ala-D-Ala carboxypeptidase A C-terminal" evidence="17">
    <location>
        <begin position="260"/>
        <end position="348"/>
    </location>
</feature>
<proteinExistence type="inferred from homology"/>
<keyword evidence="10" id="KW-0573">Peptidoglycan synthesis</keyword>
<evidence type="ECO:0000256" key="13">
    <source>
        <dbReference type="PIRSR" id="PIRSR618044-1"/>
    </source>
</evidence>
<dbReference type="InterPro" id="IPR012338">
    <property type="entry name" value="Beta-lactam/transpept-like"/>
</dbReference>
<dbReference type="PANTHER" id="PTHR21581:SF33">
    <property type="entry name" value="D-ALANYL-D-ALANINE CARBOXYPEPTIDASE DACB"/>
    <property type="match status" value="1"/>
</dbReference>
<evidence type="ECO:0000256" key="11">
    <source>
        <dbReference type="ARBA" id="ARBA00023316"/>
    </source>
</evidence>
<dbReference type="GO" id="GO:0006508">
    <property type="term" value="P:proteolysis"/>
    <property type="evidence" value="ECO:0007669"/>
    <property type="project" value="UniProtKB-KW"/>
</dbReference>
<keyword evidence="9" id="KW-0133">Cell shape</keyword>
<evidence type="ECO:0000256" key="16">
    <source>
        <dbReference type="SAM" id="SignalP"/>
    </source>
</evidence>
<evidence type="ECO:0000256" key="1">
    <source>
        <dbReference type="ARBA" id="ARBA00003217"/>
    </source>
</evidence>
<keyword evidence="8" id="KW-0378">Hydrolase</keyword>
<dbReference type="GO" id="GO:0071555">
    <property type="term" value="P:cell wall organization"/>
    <property type="evidence" value="ECO:0007669"/>
    <property type="project" value="UniProtKB-KW"/>
</dbReference>
<dbReference type="Pfam" id="PF00768">
    <property type="entry name" value="Peptidase_S11"/>
    <property type="match status" value="1"/>
</dbReference>
<feature type="active site" evidence="13">
    <location>
        <position position="112"/>
    </location>
</feature>
<sequence>MRKIAALLVALNLLFGISAPAGAVSTSASSAVLMDAGSGRVLFEEDMHTPRPIASITKLMTALVAVEETSDLSQVITVEPEWLEGVEGSSLYLKAGDQLTLETLLYGLLLQSGNDAAQVIACWIGEDLEGFAQLMNEKARQLGMSNTHFTNPSGLNQEEHYSSAYDMALLACACLENPTVASICATQNISLEGRTFVNHNKLLWLEKDCVGMKTGYTEASGRTLVSAATRGAQTLVCVTLNDPDDWDDHQALLHYGFDTYPVTQLCGEGTAVGQAAVAGSVQPTVSLVAQGDCWFPLAEGEQLDMQLDVYSPLTAPIPAGTQVGTARWILDGEVVAEMPVETGTGVEDDRWKPNALVRWWMGLWGKSWETTVPGMGLI</sequence>
<dbReference type="InterPro" id="IPR001967">
    <property type="entry name" value="Peptidase_S11_N"/>
</dbReference>
<comment type="caution">
    <text evidence="18">The sequence shown here is derived from an EMBL/GenBank/DDBJ whole genome shotgun (WGS) entry which is preliminary data.</text>
</comment>
<evidence type="ECO:0000256" key="8">
    <source>
        <dbReference type="ARBA" id="ARBA00022801"/>
    </source>
</evidence>
<evidence type="ECO:0000256" key="4">
    <source>
        <dbReference type="ARBA" id="ARBA00012448"/>
    </source>
</evidence>
<evidence type="ECO:0000256" key="14">
    <source>
        <dbReference type="PIRSR" id="PIRSR618044-2"/>
    </source>
</evidence>
<reference evidence="18" key="1">
    <citation type="submission" date="2020-10" db="EMBL/GenBank/DDBJ databases">
        <authorList>
            <person name="Gilroy R."/>
        </authorList>
    </citation>
    <scope>NUCLEOTIDE SEQUENCE</scope>
    <source>
        <strain evidence="18">ChiGjej2B2-12916</strain>
    </source>
</reference>
<comment type="similarity">
    <text evidence="3 15">Belongs to the peptidase S11 family.</text>
</comment>
<feature type="active site" description="Proton acceptor" evidence="13">
    <location>
        <position position="58"/>
    </location>
</feature>
<gene>
    <name evidence="18" type="ORF">IAD31_04620</name>
</gene>
<dbReference type="EMBL" id="DVFO01000046">
    <property type="protein sequence ID" value="HIQ60863.1"/>
    <property type="molecule type" value="Genomic_DNA"/>
</dbReference>
<dbReference type="Gene3D" id="2.60.410.10">
    <property type="entry name" value="D-Ala-D-Ala carboxypeptidase, C-terminal domain"/>
    <property type="match status" value="1"/>
</dbReference>
<dbReference type="GO" id="GO:0008360">
    <property type="term" value="P:regulation of cell shape"/>
    <property type="evidence" value="ECO:0007669"/>
    <property type="project" value="UniProtKB-KW"/>
</dbReference>
<name>A0A9D0YRY2_9FIRM</name>
<dbReference type="PRINTS" id="PR00725">
    <property type="entry name" value="DADACBPTASE1"/>
</dbReference>
<evidence type="ECO:0000256" key="3">
    <source>
        <dbReference type="ARBA" id="ARBA00007164"/>
    </source>
</evidence>
<keyword evidence="5 18" id="KW-0121">Carboxypeptidase</keyword>
<feature type="binding site" evidence="14">
    <location>
        <position position="213"/>
    </location>
    <ligand>
        <name>substrate</name>
    </ligand>
</feature>
<dbReference type="SMART" id="SM00936">
    <property type="entry name" value="PBP5_C"/>
    <property type="match status" value="1"/>
</dbReference>
<evidence type="ECO:0000313" key="18">
    <source>
        <dbReference type="EMBL" id="HIQ60863.1"/>
    </source>
</evidence>
<protein>
    <recommendedName>
        <fullName evidence="4">serine-type D-Ala-D-Ala carboxypeptidase</fullName>
        <ecNumber evidence="4">3.4.16.4</ecNumber>
    </recommendedName>
</protein>
<dbReference type="SUPFAM" id="SSF56601">
    <property type="entry name" value="beta-lactamase/transpeptidase-like"/>
    <property type="match status" value="1"/>
</dbReference>